<proteinExistence type="predicted"/>
<reference evidence="2 3" key="1">
    <citation type="journal article" date="2019" name="Genome Biol. Evol.">
        <title>Insights into the evolution of the New World diploid cottons (Gossypium, subgenus Houzingenia) based on genome sequencing.</title>
        <authorList>
            <person name="Grover C.E."/>
            <person name="Arick M.A. 2nd"/>
            <person name="Thrash A."/>
            <person name="Conover J.L."/>
            <person name="Sanders W.S."/>
            <person name="Peterson D.G."/>
            <person name="Frelichowski J.E."/>
            <person name="Scheffler J.A."/>
            <person name="Scheffler B.E."/>
            <person name="Wendel J.F."/>
        </authorList>
    </citation>
    <scope>NUCLEOTIDE SEQUENCE [LARGE SCALE GENOMIC DNA]</scope>
    <source>
        <strain evidence="2">0</strain>
        <tissue evidence="2">Leaf</tissue>
    </source>
</reference>
<dbReference type="OrthoDB" id="1870356at2759"/>
<dbReference type="Proteomes" id="UP000593560">
    <property type="component" value="Unassembled WGS sequence"/>
</dbReference>
<accession>A0A7J9I011</accession>
<dbReference type="EMBL" id="JABFAD010000013">
    <property type="protein sequence ID" value="MBA0815461.1"/>
    <property type="molecule type" value="Genomic_DNA"/>
</dbReference>
<keyword evidence="3" id="KW-1185">Reference proteome</keyword>
<feature type="region of interest" description="Disordered" evidence="1">
    <location>
        <begin position="43"/>
        <end position="65"/>
    </location>
</feature>
<evidence type="ECO:0000313" key="3">
    <source>
        <dbReference type="Proteomes" id="UP000593560"/>
    </source>
</evidence>
<comment type="caution">
    <text evidence="2">The sequence shown here is derived from an EMBL/GenBank/DDBJ whole genome shotgun (WGS) entry which is preliminary data.</text>
</comment>
<gene>
    <name evidence="2" type="ORF">Gohar_000230</name>
</gene>
<evidence type="ECO:0000313" key="2">
    <source>
        <dbReference type="EMBL" id="MBA0815461.1"/>
    </source>
</evidence>
<organism evidence="2 3">
    <name type="scientific">Gossypium harknessii</name>
    <dbReference type="NCBI Taxonomy" id="34285"/>
    <lineage>
        <taxon>Eukaryota</taxon>
        <taxon>Viridiplantae</taxon>
        <taxon>Streptophyta</taxon>
        <taxon>Embryophyta</taxon>
        <taxon>Tracheophyta</taxon>
        <taxon>Spermatophyta</taxon>
        <taxon>Magnoliopsida</taxon>
        <taxon>eudicotyledons</taxon>
        <taxon>Gunneridae</taxon>
        <taxon>Pentapetalae</taxon>
        <taxon>rosids</taxon>
        <taxon>malvids</taxon>
        <taxon>Malvales</taxon>
        <taxon>Malvaceae</taxon>
        <taxon>Malvoideae</taxon>
        <taxon>Gossypium</taxon>
    </lineage>
</organism>
<sequence>MPFCVMLDYEYGSSNFDNNFQQSMSLSSKLAIPYLESESIQNGRKREIEFNNDPTTASDERNKNKRKKLLTSFEQSHRSSQEITETKDFRVWDFSSF</sequence>
<protein>
    <submittedName>
        <fullName evidence="2">Uncharacterized protein</fullName>
    </submittedName>
</protein>
<dbReference type="AlphaFoldDB" id="A0A7J9I011"/>
<evidence type="ECO:0000256" key="1">
    <source>
        <dbReference type="SAM" id="MobiDB-lite"/>
    </source>
</evidence>
<name>A0A7J9I011_9ROSI</name>